<evidence type="ECO:0000256" key="4">
    <source>
        <dbReference type="ARBA" id="ARBA00022692"/>
    </source>
</evidence>
<evidence type="ECO:0000256" key="12">
    <source>
        <dbReference type="SAM" id="Phobius"/>
    </source>
</evidence>
<comment type="catalytic activity">
    <reaction evidence="8">
        <text>citrate(in) = citrate(out)</text>
        <dbReference type="Rhea" id="RHEA:33183"/>
        <dbReference type="ChEBI" id="CHEBI:16947"/>
    </reaction>
</comment>
<keyword evidence="7" id="KW-0325">Glycoprotein</keyword>
<reference evidence="14 15" key="1">
    <citation type="submission" date="2017-10" db="EMBL/GenBank/DDBJ databases">
        <title>Comparative genomics in systemic dimorphic fungi from Ajellomycetaceae.</title>
        <authorList>
            <person name="Munoz J.F."/>
            <person name="Mcewen J.G."/>
            <person name="Clay O.K."/>
            <person name="Cuomo C.A."/>
        </authorList>
    </citation>
    <scope>NUCLEOTIDE SEQUENCE [LARGE SCALE GENOMIC DNA]</scope>
    <source>
        <strain evidence="14 15">UAMH4076</strain>
    </source>
</reference>
<organism evidence="14 15">
    <name type="scientific">[Emmonsia] crescens</name>
    <dbReference type="NCBI Taxonomy" id="73230"/>
    <lineage>
        <taxon>Eukaryota</taxon>
        <taxon>Fungi</taxon>
        <taxon>Dikarya</taxon>
        <taxon>Ascomycota</taxon>
        <taxon>Pezizomycotina</taxon>
        <taxon>Eurotiomycetes</taxon>
        <taxon>Eurotiomycetidae</taxon>
        <taxon>Onygenales</taxon>
        <taxon>Ajellomycetaceae</taxon>
        <taxon>Emergomyces</taxon>
    </lineage>
</organism>
<feature type="transmembrane region" description="Helical" evidence="12">
    <location>
        <begin position="78"/>
        <end position="98"/>
    </location>
</feature>
<dbReference type="PANTHER" id="PTHR23502">
    <property type="entry name" value="MAJOR FACILITATOR SUPERFAMILY"/>
    <property type="match status" value="1"/>
</dbReference>
<sequence length="487" mass="52191">MAASPTANANEGEGISATKEGTVESPPLAQPPYSAFSPARKKFILSIVIAKAFIAPVSAGIYMPLLPTLAEDLNVSPTLINLTVTVFMLTFAVAPLLFASLSDARGRKPVYVLGLLIGIGANIALASAPAHYTSFMVLRVVQAFGGSALYSLGVGTVADIFEPKQRGRAISYYSLGPQLGPILGPAIGGAIAQRSTWRWTFGFLAIFGGFCLLVSLFLLPETLRSRVGNGAIHDGKSWIQWPSFNERAELKPGEIVPRRPSRRNILIFMKHPIIMLSCINVSILFGSYYCLSVTFPTVLQERYGFNSAEIGAAYLAPGLSMTCGSVICGHLSDWAHRRHLEKTKAKEAAPERRLHLQFIGTALFPIGVLIYGWLGNFSIGVPGVIISMAICGFAFSWTLSTNTTYVTLVQPGQAATLVALTSLLRNPAAAIGAAVIDTLARSEGFGWCFTGLAIFDLLSTAIALLNLAKGPTWRRAFEKKHGGSILR</sequence>
<evidence type="ECO:0000256" key="10">
    <source>
        <dbReference type="ARBA" id="ARBA00074746"/>
    </source>
</evidence>
<dbReference type="SUPFAM" id="SSF103473">
    <property type="entry name" value="MFS general substrate transporter"/>
    <property type="match status" value="1"/>
</dbReference>
<keyword evidence="6 12" id="KW-0472">Membrane</keyword>
<dbReference type="FunFam" id="1.20.1250.20:FF:000172">
    <property type="entry name" value="MFS multidrug resistance transporter"/>
    <property type="match status" value="1"/>
</dbReference>
<name>A0A2B7ZC50_9EURO</name>
<dbReference type="GO" id="GO:0140115">
    <property type="term" value="P:export across plasma membrane"/>
    <property type="evidence" value="ECO:0007669"/>
    <property type="project" value="UniProtKB-ARBA"/>
</dbReference>
<feature type="transmembrane region" description="Helical" evidence="12">
    <location>
        <begin position="43"/>
        <end position="66"/>
    </location>
</feature>
<gene>
    <name evidence="14" type="ORF">GX50_06483</name>
</gene>
<evidence type="ECO:0000313" key="15">
    <source>
        <dbReference type="Proteomes" id="UP000226031"/>
    </source>
</evidence>
<evidence type="ECO:0000256" key="8">
    <source>
        <dbReference type="ARBA" id="ARBA00051015"/>
    </source>
</evidence>
<feature type="transmembrane region" description="Helical" evidence="12">
    <location>
        <begin position="197"/>
        <end position="219"/>
    </location>
</feature>
<feature type="transmembrane region" description="Helical" evidence="12">
    <location>
        <begin position="311"/>
        <end position="333"/>
    </location>
</feature>
<keyword evidence="5 12" id="KW-1133">Transmembrane helix</keyword>
<feature type="transmembrane region" description="Helical" evidence="12">
    <location>
        <begin position="379"/>
        <end position="398"/>
    </location>
</feature>
<dbReference type="PROSITE" id="PS50850">
    <property type="entry name" value="MFS"/>
    <property type="match status" value="1"/>
</dbReference>
<evidence type="ECO:0000256" key="1">
    <source>
        <dbReference type="ARBA" id="ARBA00004141"/>
    </source>
</evidence>
<dbReference type="AlphaFoldDB" id="A0A2B7ZC50"/>
<feature type="transmembrane region" description="Helical" evidence="12">
    <location>
        <begin position="136"/>
        <end position="158"/>
    </location>
</feature>
<feature type="transmembrane region" description="Helical" evidence="12">
    <location>
        <begin position="110"/>
        <end position="130"/>
    </location>
</feature>
<dbReference type="InterPro" id="IPR036259">
    <property type="entry name" value="MFS_trans_sf"/>
</dbReference>
<dbReference type="InterPro" id="IPR020846">
    <property type="entry name" value="MFS_dom"/>
</dbReference>
<evidence type="ECO:0000256" key="7">
    <source>
        <dbReference type="ARBA" id="ARBA00023180"/>
    </source>
</evidence>
<dbReference type="Gene3D" id="1.20.1250.20">
    <property type="entry name" value="MFS general substrate transporter like domains"/>
    <property type="match status" value="1"/>
</dbReference>
<protein>
    <recommendedName>
        <fullName evidence="10">Citrate exporter 1</fullName>
    </recommendedName>
</protein>
<dbReference type="VEuPathDB" id="FungiDB:EMCG_05647"/>
<accession>A0A2B7ZC50</accession>
<evidence type="ECO:0000256" key="5">
    <source>
        <dbReference type="ARBA" id="ARBA00022989"/>
    </source>
</evidence>
<evidence type="ECO:0000256" key="9">
    <source>
        <dbReference type="ARBA" id="ARBA00057034"/>
    </source>
</evidence>
<dbReference type="PANTHER" id="PTHR23502:SF21">
    <property type="entry name" value="DITYROSINE TRANSPORTER 1"/>
    <property type="match status" value="1"/>
</dbReference>
<dbReference type="Proteomes" id="UP000226031">
    <property type="component" value="Unassembled WGS sequence"/>
</dbReference>
<feature type="domain" description="Major facilitator superfamily (MFS) profile" evidence="13">
    <location>
        <begin position="44"/>
        <end position="471"/>
    </location>
</feature>
<dbReference type="GO" id="GO:0015137">
    <property type="term" value="F:citrate transmembrane transporter activity"/>
    <property type="evidence" value="ECO:0007669"/>
    <property type="project" value="UniProtKB-ARBA"/>
</dbReference>
<feature type="transmembrane region" description="Helical" evidence="12">
    <location>
        <begin position="354"/>
        <end position="373"/>
    </location>
</feature>
<dbReference type="EMBL" id="PDND01000157">
    <property type="protein sequence ID" value="PGH30763.1"/>
    <property type="molecule type" value="Genomic_DNA"/>
</dbReference>
<feature type="transmembrane region" description="Helical" evidence="12">
    <location>
        <begin position="273"/>
        <end position="299"/>
    </location>
</feature>
<evidence type="ECO:0000256" key="3">
    <source>
        <dbReference type="ARBA" id="ARBA00022448"/>
    </source>
</evidence>
<dbReference type="InterPro" id="IPR011701">
    <property type="entry name" value="MFS"/>
</dbReference>
<feature type="transmembrane region" description="Helical" evidence="12">
    <location>
        <begin position="444"/>
        <end position="465"/>
    </location>
</feature>
<comment type="similarity">
    <text evidence="2">Belongs to the major facilitator superfamily.</text>
</comment>
<keyword evidence="4 12" id="KW-0812">Transmembrane</keyword>
<comment type="subcellular location">
    <subcellularLocation>
        <location evidence="1">Membrane</location>
        <topology evidence="1">Multi-pass membrane protein</topology>
    </subcellularLocation>
</comment>
<dbReference type="FunFam" id="1.20.1720.10:FF:000009">
    <property type="entry name" value="MFS multidrug transporter"/>
    <property type="match status" value="1"/>
</dbReference>
<comment type="function">
    <text evidence="9">Transmembrane transporter that exports citrate across the cell membrane.</text>
</comment>
<dbReference type="GO" id="GO:0005886">
    <property type="term" value="C:plasma membrane"/>
    <property type="evidence" value="ECO:0007669"/>
    <property type="project" value="TreeGrafter"/>
</dbReference>
<keyword evidence="3" id="KW-0813">Transport</keyword>
<comment type="caution">
    <text evidence="14">The sequence shown here is derived from an EMBL/GenBank/DDBJ whole genome shotgun (WGS) entry which is preliminary data.</text>
</comment>
<dbReference type="GO" id="GO:0005275">
    <property type="term" value="F:amine transmembrane transporter activity"/>
    <property type="evidence" value="ECO:0007669"/>
    <property type="project" value="TreeGrafter"/>
</dbReference>
<evidence type="ECO:0000313" key="14">
    <source>
        <dbReference type="EMBL" id="PGH30763.1"/>
    </source>
</evidence>
<feature type="transmembrane region" description="Helical" evidence="12">
    <location>
        <begin position="170"/>
        <end position="191"/>
    </location>
</feature>
<keyword evidence="15" id="KW-1185">Reference proteome</keyword>
<dbReference type="CDD" id="cd17323">
    <property type="entry name" value="MFS_Tpo1_MDR_like"/>
    <property type="match status" value="1"/>
</dbReference>
<feature type="region of interest" description="Disordered" evidence="11">
    <location>
        <begin position="1"/>
        <end position="29"/>
    </location>
</feature>
<proteinExistence type="inferred from homology"/>
<evidence type="ECO:0000256" key="6">
    <source>
        <dbReference type="ARBA" id="ARBA00023136"/>
    </source>
</evidence>
<evidence type="ECO:0000259" key="13">
    <source>
        <dbReference type="PROSITE" id="PS50850"/>
    </source>
</evidence>
<evidence type="ECO:0000256" key="11">
    <source>
        <dbReference type="SAM" id="MobiDB-lite"/>
    </source>
</evidence>
<evidence type="ECO:0000256" key="2">
    <source>
        <dbReference type="ARBA" id="ARBA00008335"/>
    </source>
</evidence>
<dbReference type="STRING" id="73230.A0A2B7ZC50"/>
<dbReference type="Pfam" id="PF07690">
    <property type="entry name" value="MFS_1"/>
    <property type="match status" value="1"/>
</dbReference>